<name>E2BXN3_HARSA</name>
<keyword evidence="3" id="KW-1185">Reference proteome</keyword>
<protein>
    <submittedName>
        <fullName evidence="2">Uncharacterized protein</fullName>
    </submittedName>
</protein>
<reference evidence="2 3" key="1">
    <citation type="journal article" date="2010" name="Science">
        <title>Genomic comparison of the ants Camponotus floridanus and Harpegnathos saltator.</title>
        <authorList>
            <person name="Bonasio R."/>
            <person name="Zhang G."/>
            <person name="Ye C."/>
            <person name="Mutti N.S."/>
            <person name="Fang X."/>
            <person name="Qin N."/>
            <person name="Donahue G."/>
            <person name="Yang P."/>
            <person name="Li Q."/>
            <person name="Li C."/>
            <person name="Zhang P."/>
            <person name="Huang Z."/>
            <person name="Berger S.L."/>
            <person name="Reinberg D."/>
            <person name="Wang J."/>
            <person name="Liebig J."/>
        </authorList>
    </citation>
    <scope>NUCLEOTIDE SEQUENCE [LARGE SCALE GENOMIC DNA]</scope>
    <source>
        <strain evidence="2 3">R22 G/1</strain>
    </source>
</reference>
<evidence type="ECO:0000313" key="2">
    <source>
        <dbReference type="EMBL" id="EFN79551.1"/>
    </source>
</evidence>
<feature type="compositionally biased region" description="Acidic residues" evidence="1">
    <location>
        <begin position="79"/>
        <end position="88"/>
    </location>
</feature>
<organism evidence="3">
    <name type="scientific">Harpegnathos saltator</name>
    <name type="common">Jerdon's jumping ant</name>
    <dbReference type="NCBI Taxonomy" id="610380"/>
    <lineage>
        <taxon>Eukaryota</taxon>
        <taxon>Metazoa</taxon>
        <taxon>Ecdysozoa</taxon>
        <taxon>Arthropoda</taxon>
        <taxon>Hexapoda</taxon>
        <taxon>Insecta</taxon>
        <taxon>Pterygota</taxon>
        <taxon>Neoptera</taxon>
        <taxon>Endopterygota</taxon>
        <taxon>Hymenoptera</taxon>
        <taxon>Apocrita</taxon>
        <taxon>Aculeata</taxon>
        <taxon>Formicoidea</taxon>
        <taxon>Formicidae</taxon>
        <taxon>Ponerinae</taxon>
        <taxon>Ponerini</taxon>
        <taxon>Harpegnathos</taxon>
    </lineage>
</organism>
<feature type="region of interest" description="Disordered" evidence="1">
    <location>
        <begin position="67"/>
        <end position="102"/>
    </location>
</feature>
<feature type="compositionally biased region" description="Basic and acidic residues" evidence="1">
    <location>
        <begin position="67"/>
        <end position="78"/>
    </location>
</feature>
<sequence length="167" mass="18652">MGRLRKEPRPVPESVRIVPAITLDPPHYEFLKFDSGFIDNDLKNHGYIEPDANPLNIGSGYSWWHSRDRGCRGKKEVTQEEEEEEEEEERRSSGGSLSILSNESSVIGFPELKDCARGKKSLRSMDWTRGIGLTSVLLFCLGVGGATLEEFGKDINVVRPTTSPLDS</sequence>
<dbReference type="AlphaFoldDB" id="E2BXN3"/>
<feature type="compositionally biased region" description="Low complexity" evidence="1">
    <location>
        <begin position="93"/>
        <end position="102"/>
    </location>
</feature>
<gene>
    <name evidence="2" type="ORF">EAI_04872</name>
</gene>
<dbReference type="Proteomes" id="UP000008237">
    <property type="component" value="Unassembled WGS sequence"/>
</dbReference>
<evidence type="ECO:0000256" key="1">
    <source>
        <dbReference type="SAM" id="MobiDB-lite"/>
    </source>
</evidence>
<accession>E2BXN3</accession>
<dbReference type="InParanoid" id="E2BXN3"/>
<proteinExistence type="predicted"/>
<dbReference type="EMBL" id="GL451281">
    <property type="protein sequence ID" value="EFN79551.1"/>
    <property type="molecule type" value="Genomic_DNA"/>
</dbReference>
<evidence type="ECO:0000313" key="3">
    <source>
        <dbReference type="Proteomes" id="UP000008237"/>
    </source>
</evidence>